<feature type="region of interest" description="Disordered" evidence="3">
    <location>
        <begin position="94"/>
        <end position="236"/>
    </location>
</feature>
<evidence type="ECO:0000256" key="4">
    <source>
        <dbReference type="SAM" id="Phobius"/>
    </source>
</evidence>
<dbReference type="SUPFAM" id="SSF57424">
    <property type="entry name" value="LDL receptor-like module"/>
    <property type="match status" value="1"/>
</dbReference>
<comment type="caution">
    <text evidence="2">Lacks conserved residue(s) required for the propagation of feature annotation.</text>
</comment>
<dbReference type="Pfam" id="PF00057">
    <property type="entry name" value="Ldl_recept_a"/>
    <property type="match status" value="1"/>
</dbReference>
<dbReference type="PROSITE" id="PS50068">
    <property type="entry name" value="LDLRA_2"/>
    <property type="match status" value="1"/>
</dbReference>
<dbReference type="Proteomes" id="UP000677054">
    <property type="component" value="Unassembled WGS sequence"/>
</dbReference>
<gene>
    <name evidence="5" type="ORF">DSTB1V02_LOCUS11614</name>
</gene>
<sequence>SDGRCWSCNPGFCIPSSLTCDEIKDCPDGSDENFCSPATTALSIENEADAWTLALILGGLATGLCLLILSFLGAACFRRSREDLQRYRVLAAEKRKQEGKTLEGSLSNHAMDADDDSGGTWSSGSGAPSPPPLPKLPPMPTWSTFRSLPDRHKARASDPRASDPGFLDANPRSTDRPRRHRFPYGSAPNVSPPKRMDPGSTEVITFTAEVTMEPEPGEEISTADITDDDQMAQSHL</sequence>
<reference evidence="5" key="1">
    <citation type="submission" date="2020-11" db="EMBL/GenBank/DDBJ databases">
        <authorList>
            <person name="Tran Van P."/>
        </authorList>
    </citation>
    <scope>NUCLEOTIDE SEQUENCE</scope>
</reference>
<dbReference type="OrthoDB" id="2019384at2759"/>
<feature type="non-terminal residue" evidence="5">
    <location>
        <position position="236"/>
    </location>
</feature>
<dbReference type="InterPro" id="IPR036055">
    <property type="entry name" value="LDL_receptor-like_sf"/>
</dbReference>
<feature type="disulfide bond" evidence="2">
    <location>
        <begin position="20"/>
        <end position="35"/>
    </location>
</feature>
<evidence type="ECO:0000256" key="1">
    <source>
        <dbReference type="ARBA" id="ARBA00023157"/>
    </source>
</evidence>
<dbReference type="PROSITE" id="PS01209">
    <property type="entry name" value="LDLRA_1"/>
    <property type="match status" value="1"/>
</dbReference>
<feature type="compositionally biased region" description="Low complexity" evidence="3">
    <location>
        <begin position="118"/>
        <end position="127"/>
    </location>
</feature>
<proteinExistence type="predicted"/>
<keyword evidence="4" id="KW-0472">Membrane</keyword>
<dbReference type="EMBL" id="CAJPEV010003881">
    <property type="protein sequence ID" value="CAG0900731.1"/>
    <property type="molecule type" value="Genomic_DNA"/>
</dbReference>
<evidence type="ECO:0000256" key="2">
    <source>
        <dbReference type="PROSITE-ProRule" id="PRU00124"/>
    </source>
</evidence>
<evidence type="ECO:0000313" key="6">
    <source>
        <dbReference type="Proteomes" id="UP000677054"/>
    </source>
</evidence>
<dbReference type="AlphaFoldDB" id="A0A7R9FR07"/>
<feature type="compositionally biased region" description="Pro residues" evidence="3">
    <location>
        <begin position="128"/>
        <end position="140"/>
    </location>
</feature>
<keyword evidence="1 2" id="KW-1015">Disulfide bond</keyword>
<feature type="compositionally biased region" description="Basic and acidic residues" evidence="3">
    <location>
        <begin position="148"/>
        <end position="161"/>
    </location>
</feature>
<keyword evidence="6" id="KW-1185">Reference proteome</keyword>
<dbReference type="InterPro" id="IPR002172">
    <property type="entry name" value="LDrepeatLR_classA_rpt"/>
</dbReference>
<dbReference type="InterPro" id="IPR023415">
    <property type="entry name" value="LDLR_class-A_CS"/>
</dbReference>
<feature type="disulfide bond" evidence="2">
    <location>
        <begin position="8"/>
        <end position="26"/>
    </location>
</feature>
<accession>A0A7R9FR07</accession>
<dbReference type="CDD" id="cd00112">
    <property type="entry name" value="LDLa"/>
    <property type="match status" value="1"/>
</dbReference>
<protein>
    <submittedName>
        <fullName evidence="5">Uncharacterized protein</fullName>
    </submittedName>
</protein>
<dbReference type="Gene3D" id="4.10.400.10">
    <property type="entry name" value="Low-density Lipoprotein Receptor"/>
    <property type="match status" value="1"/>
</dbReference>
<name>A0A7R9FR07_9CRUS</name>
<keyword evidence="4" id="KW-0812">Transmembrane</keyword>
<dbReference type="EMBL" id="LR903398">
    <property type="protein sequence ID" value="CAD7251852.1"/>
    <property type="molecule type" value="Genomic_DNA"/>
</dbReference>
<evidence type="ECO:0000313" key="5">
    <source>
        <dbReference type="EMBL" id="CAD7251852.1"/>
    </source>
</evidence>
<evidence type="ECO:0000256" key="3">
    <source>
        <dbReference type="SAM" id="MobiDB-lite"/>
    </source>
</evidence>
<keyword evidence="4" id="KW-1133">Transmembrane helix</keyword>
<dbReference type="SMART" id="SM00192">
    <property type="entry name" value="LDLa"/>
    <property type="match status" value="1"/>
</dbReference>
<feature type="transmembrane region" description="Helical" evidence="4">
    <location>
        <begin position="50"/>
        <end position="77"/>
    </location>
</feature>
<organism evidence="5">
    <name type="scientific">Darwinula stevensoni</name>
    <dbReference type="NCBI Taxonomy" id="69355"/>
    <lineage>
        <taxon>Eukaryota</taxon>
        <taxon>Metazoa</taxon>
        <taxon>Ecdysozoa</taxon>
        <taxon>Arthropoda</taxon>
        <taxon>Crustacea</taxon>
        <taxon>Oligostraca</taxon>
        <taxon>Ostracoda</taxon>
        <taxon>Podocopa</taxon>
        <taxon>Podocopida</taxon>
        <taxon>Darwinulocopina</taxon>
        <taxon>Darwinuloidea</taxon>
        <taxon>Darwinulidae</taxon>
        <taxon>Darwinula</taxon>
    </lineage>
</organism>